<dbReference type="AlphaFoldDB" id="A0AAD1G028"/>
<dbReference type="InterPro" id="IPR013424">
    <property type="entry name" value="Ice-binding_C"/>
</dbReference>
<evidence type="ECO:0000313" key="6">
    <source>
        <dbReference type="Proteomes" id="UP000276029"/>
    </source>
</evidence>
<proteinExistence type="predicted"/>
<evidence type="ECO:0000259" key="2">
    <source>
        <dbReference type="Pfam" id="PF07589"/>
    </source>
</evidence>
<dbReference type="EMBL" id="RBWX01000011">
    <property type="protein sequence ID" value="RKS85486.1"/>
    <property type="molecule type" value="Genomic_DNA"/>
</dbReference>
<accession>A0AAD1G028</accession>
<organism evidence="3 5">
    <name type="scientific">Sphingosinicella microcystinivorans</name>
    <dbReference type="NCBI Taxonomy" id="335406"/>
    <lineage>
        <taxon>Bacteria</taxon>
        <taxon>Pseudomonadati</taxon>
        <taxon>Pseudomonadota</taxon>
        <taxon>Alphaproteobacteria</taxon>
        <taxon>Sphingomonadales</taxon>
        <taxon>Sphingosinicellaceae</taxon>
        <taxon>Sphingosinicella</taxon>
    </lineage>
</organism>
<sequence length="226" mass="24446">MRLLSCAAIVVCVASPAIAKSVTTSPTVSGWFVGDVPEEGYDPENGDNCNTVRPGPVVWSAGTSNYGEIGNMGGYFFVDDNRASFEFDISTFKKKVKNATLRFSAYDQYGDGNSKNCIFAYTGDGVTTLGDYTPAGKSEIYSFGMEWNDDDGSYGLDGVFDITALLNTMLKEKVDFLGIQFATDNYADTIIGLSDMRIVIETVPEPATLALFGLGLTGFALRRRKV</sequence>
<keyword evidence="1" id="KW-0732">Signal</keyword>
<feature type="signal peptide" evidence="1">
    <location>
        <begin position="1"/>
        <end position="19"/>
    </location>
</feature>
<evidence type="ECO:0000313" key="5">
    <source>
        <dbReference type="Proteomes" id="UP000275727"/>
    </source>
</evidence>
<evidence type="ECO:0000313" key="3">
    <source>
        <dbReference type="EMBL" id="BBE33224.1"/>
    </source>
</evidence>
<dbReference type="Pfam" id="PF07589">
    <property type="entry name" value="PEP-CTERM"/>
    <property type="match status" value="1"/>
</dbReference>
<reference evidence="3 5" key="1">
    <citation type="submission" date="2018-06" db="EMBL/GenBank/DDBJ databases">
        <title>Complete Genome Sequence of the Microcystin-Degrading Bacterium Sphingosinicella microcystinivorans Strain B-9.</title>
        <authorList>
            <person name="Jin H."/>
            <person name="Nishizawa T."/>
            <person name="Guo Y."/>
            <person name="Nishizawa A."/>
            <person name="Park H."/>
            <person name="Kato H."/>
            <person name="Tsuji K."/>
            <person name="Harada K."/>
        </authorList>
    </citation>
    <scope>NUCLEOTIDE SEQUENCE [LARGE SCALE GENOMIC DNA]</scope>
    <source>
        <strain evidence="3 5">B9</strain>
    </source>
</reference>
<keyword evidence="6" id="KW-1185">Reference proteome</keyword>
<name>A0AAD1G028_SPHMI</name>
<gene>
    <name evidence="4" type="ORF">DFR51_3406</name>
    <name evidence="3" type="ORF">SmB9_08820</name>
</gene>
<dbReference type="KEGG" id="smic:SmB9_08820"/>
<dbReference type="Proteomes" id="UP000276029">
    <property type="component" value="Unassembled WGS sequence"/>
</dbReference>
<evidence type="ECO:0000256" key="1">
    <source>
        <dbReference type="SAM" id="SignalP"/>
    </source>
</evidence>
<dbReference type="NCBIfam" id="TIGR02595">
    <property type="entry name" value="PEP_CTERM"/>
    <property type="match status" value="1"/>
</dbReference>
<reference evidence="4 6" key="2">
    <citation type="submission" date="2018-10" db="EMBL/GenBank/DDBJ databases">
        <title>Genomic Encyclopedia of Type Strains, Phase IV (KMG-IV): sequencing the most valuable type-strain genomes for metagenomic binning, comparative biology and taxonomic classification.</title>
        <authorList>
            <person name="Goeker M."/>
        </authorList>
    </citation>
    <scope>NUCLEOTIDE SEQUENCE [LARGE SCALE GENOMIC DNA]</scope>
    <source>
        <strain evidence="4 6">DSM 19791</strain>
    </source>
</reference>
<dbReference type="EMBL" id="AP018711">
    <property type="protein sequence ID" value="BBE33224.1"/>
    <property type="molecule type" value="Genomic_DNA"/>
</dbReference>
<protein>
    <submittedName>
        <fullName evidence="4">Secreted protein with PEP-CTERM sorting signal</fullName>
    </submittedName>
</protein>
<feature type="chain" id="PRO_5042128758" evidence="1">
    <location>
        <begin position="20"/>
        <end position="226"/>
    </location>
</feature>
<evidence type="ECO:0000313" key="4">
    <source>
        <dbReference type="EMBL" id="RKS85486.1"/>
    </source>
</evidence>
<dbReference type="Proteomes" id="UP000275727">
    <property type="component" value="Chromosome"/>
</dbReference>
<dbReference type="RefSeq" id="WP_121053323.1">
    <property type="nucleotide sequence ID" value="NZ_AP018711.1"/>
</dbReference>
<feature type="domain" description="Ice-binding protein C-terminal" evidence="2">
    <location>
        <begin position="202"/>
        <end position="224"/>
    </location>
</feature>